<accession>A0A6C0K192</accession>
<proteinExistence type="predicted"/>
<reference evidence="1" key="1">
    <citation type="journal article" date="2020" name="Nature">
        <title>Giant virus diversity and host interactions through global metagenomics.</title>
        <authorList>
            <person name="Schulz F."/>
            <person name="Roux S."/>
            <person name="Paez-Espino D."/>
            <person name="Jungbluth S."/>
            <person name="Walsh D.A."/>
            <person name="Denef V.J."/>
            <person name="McMahon K.D."/>
            <person name="Konstantinidis K.T."/>
            <person name="Eloe-Fadrosh E.A."/>
            <person name="Kyrpides N.C."/>
            <person name="Woyke T."/>
        </authorList>
    </citation>
    <scope>NUCLEOTIDE SEQUENCE</scope>
    <source>
        <strain evidence="1">GVMAG-S-1101164-164</strain>
    </source>
</reference>
<evidence type="ECO:0000313" key="1">
    <source>
        <dbReference type="EMBL" id="QHU09814.1"/>
    </source>
</evidence>
<dbReference type="EMBL" id="MN740745">
    <property type="protein sequence ID" value="QHU09814.1"/>
    <property type="molecule type" value="Genomic_DNA"/>
</dbReference>
<sequence length="122" mass="14335">MASRIALMNALYDQVTQFIHELSNMYPDDPDFPLFLTTTRLLRTTNPSLLPKNIYEMTSPYTERIMARDEKFFIDQDFSGVETYDINLLTKIKEYVSTMTPESKQNVWAYIHNITRLSKVLN</sequence>
<protein>
    <submittedName>
        <fullName evidence="1">Uncharacterized protein</fullName>
    </submittedName>
</protein>
<organism evidence="1">
    <name type="scientific">viral metagenome</name>
    <dbReference type="NCBI Taxonomy" id="1070528"/>
    <lineage>
        <taxon>unclassified sequences</taxon>
        <taxon>metagenomes</taxon>
        <taxon>organismal metagenomes</taxon>
    </lineage>
</organism>
<name>A0A6C0K192_9ZZZZ</name>
<dbReference type="AlphaFoldDB" id="A0A6C0K192"/>